<comment type="caution">
    <text evidence="1">The sequence shown here is derived from an EMBL/GenBank/DDBJ whole genome shotgun (WGS) entry which is preliminary data.</text>
</comment>
<accession>A0ABR4CEZ4</accession>
<dbReference type="EMBL" id="JAZHXI010000008">
    <property type="protein sequence ID" value="KAL2068531.1"/>
    <property type="molecule type" value="Genomic_DNA"/>
</dbReference>
<protein>
    <submittedName>
        <fullName evidence="1">Uncharacterized protein</fullName>
    </submittedName>
</protein>
<sequence>MEFTLLQEPTEIRPLSESTRGWIHPRHPLLGVQGHVRVRSHFTIADWLLMGGFLQSLIVLLLPIRPAYSLLPTFGFAIFKVTRFLLKVNGVIDNPLMKNVKLGRSSAVFPPPKIGEKGMIRPVGESVGGDGMCILLLSNRCNHPLGLFYSKYREMGQYAKDMYTELEKDPIENGFLGYSDYSSNNTTTQPYALSIMYFKSLDHVHKWAHSSPAHRAAWEWWDAEQKAGRVDHLTIAHEIYGVEKGKWENIYVNSKPYDFAATSHAIEDAGGKKLWVCPAMDASRSFKTSSQRLGNVRG</sequence>
<dbReference type="InterPro" id="IPR025444">
    <property type="entry name" value="Monooxy_af470"/>
</dbReference>
<evidence type="ECO:0000313" key="2">
    <source>
        <dbReference type="Proteomes" id="UP001595075"/>
    </source>
</evidence>
<evidence type="ECO:0000313" key="1">
    <source>
        <dbReference type="EMBL" id="KAL2068531.1"/>
    </source>
</evidence>
<keyword evidence="2" id="KW-1185">Reference proteome</keyword>
<proteinExistence type="predicted"/>
<gene>
    <name evidence="1" type="ORF">VTL71DRAFT_14868</name>
</gene>
<dbReference type="Pfam" id="PF13826">
    <property type="entry name" value="Monooxy_af470-like"/>
    <property type="match status" value="1"/>
</dbReference>
<name>A0ABR4CEZ4_9HELO</name>
<dbReference type="Proteomes" id="UP001595075">
    <property type="component" value="Unassembled WGS sequence"/>
</dbReference>
<reference evidence="1 2" key="1">
    <citation type="journal article" date="2024" name="Commun. Biol.">
        <title>Comparative genomic analysis of thermophilic fungi reveals convergent evolutionary adaptations and gene losses.</title>
        <authorList>
            <person name="Steindorff A.S."/>
            <person name="Aguilar-Pontes M.V."/>
            <person name="Robinson A.J."/>
            <person name="Andreopoulos B."/>
            <person name="LaButti K."/>
            <person name="Kuo A."/>
            <person name="Mondo S."/>
            <person name="Riley R."/>
            <person name="Otillar R."/>
            <person name="Haridas S."/>
            <person name="Lipzen A."/>
            <person name="Grimwood J."/>
            <person name="Schmutz J."/>
            <person name="Clum A."/>
            <person name="Reid I.D."/>
            <person name="Moisan M.C."/>
            <person name="Butler G."/>
            <person name="Nguyen T.T.M."/>
            <person name="Dewar K."/>
            <person name="Conant G."/>
            <person name="Drula E."/>
            <person name="Henrissat B."/>
            <person name="Hansel C."/>
            <person name="Singer S."/>
            <person name="Hutchinson M.I."/>
            <person name="de Vries R.P."/>
            <person name="Natvig D.O."/>
            <person name="Powell A.J."/>
            <person name="Tsang A."/>
            <person name="Grigoriev I.V."/>
        </authorList>
    </citation>
    <scope>NUCLEOTIDE SEQUENCE [LARGE SCALE GENOMIC DNA]</scope>
    <source>
        <strain evidence="1 2">CBS 494.80</strain>
    </source>
</reference>
<organism evidence="1 2">
    <name type="scientific">Oculimacula yallundae</name>
    <dbReference type="NCBI Taxonomy" id="86028"/>
    <lineage>
        <taxon>Eukaryota</taxon>
        <taxon>Fungi</taxon>
        <taxon>Dikarya</taxon>
        <taxon>Ascomycota</taxon>
        <taxon>Pezizomycotina</taxon>
        <taxon>Leotiomycetes</taxon>
        <taxon>Helotiales</taxon>
        <taxon>Ploettnerulaceae</taxon>
        <taxon>Oculimacula</taxon>
    </lineage>
</organism>